<feature type="compositionally biased region" description="Basic and acidic residues" evidence="1">
    <location>
        <begin position="88"/>
        <end position="101"/>
    </location>
</feature>
<dbReference type="Proteomes" id="UP000007752">
    <property type="component" value="Chromosome 10"/>
</dbReference>
<feature type="compositionally biased region" description="Basic residues" evidence="1">
    <location>
        <begin position="105"/>
        <end position="115"/>
    </location>
</feature>
<proteinExistence type="predicted"/>
<dbReference type="AlphaFoldDB" id="B9G5U6"/>
<feature type="compositionally biased region" description="Low complexity" evidence="1">
    <location>
        <begin position="116"/>
        <end position="128"/>
    </location>
</feature>
<feature type="region of interest" description="Disordered" evidence="1">
    <location>
        <begin position="77"/>
        <end position="182"/>
    </location>
</feature>
<protein>
    <submittedName>
        <fullName evidence="2">Uncharacterized protein</fullName>
    </submittedName>
</protein>
<name>B9G5U6_ORYSJ</name>
<feature type="compositionally biased region" description="Basic residues" evidence="1">
    <location>
        <begin position="172"/>
        <end position="182"/>
    </location>
</feature>
<dbReference type="EMBL" id="CM000147">
    <property type="protein sequence ID" value="EEE50993.1"/>
    <property type="molecule type" value="Genomic_DNA"/>
</dbReference>
<accession>B9G5U6</accession>
<reference evidence="2" key="2">
    <citation type="submission" date="2008-12" db="EMBL/GenBank/DDBJ databases">
        <title>Improved gene annotation of the rice (Oryza sativa) genomes.</title>
        <authorList>
            <person name="Wang J."/>
            <person name="Li R."/>
            <person name="Fan W."/>
            <person name="Huang Q."/>
            <person name="Zhang J."/>
            <person name="Zhou Y."/>
            <person name="Hu Y."/>
            <person name="Zi S."/>
            <person name="Li J."/>
            <person name="Ni P."/>
            <person name="Zheng H."/>
            <person name="Zhang Y."/>
            <person name="Zhao M."/>
            <person name="Hao Q."/>
            <person name="McDermott J."/>
            <person name="Samudrala R."/>
            <person name="Kristiansen K."/>
            <person name="Wong G.K.-S."/>
        </authorList>
    </citation>
    <scope>NUCLEOTIDE SEQUENCE</scope>
</reference>
<evidence type="ECO:0000256" key="1">
    <source>
        <dbReference type="SAM" id="MobiDB-lite"/>
    </source>
</evidence>
<gene>
    <name evidence="2" type="ORF">OsJ_31606</name>
</gene>
<organism evidence="2">
    <name type="scientific">Oryza sativa subsp. japonica</name>
    <name type="common">Rice</name>
    <dbReference type="NCBI Taxonomy" id="39947"/>
    <lineage>
        <taxon>Eukaryota</taxon>
        <taxon>Viridiplantae</taxon>
        <taxon>Streptophyta</taxon>
        <taxon>Embryophyta</taxon>
        <taxon>Tracheophyta</taxon>
        <taxon>Spermatophyta</taxon>
        <taxon>Magnoliopsida</taxon>
        <taxon>Liliopsida</taxon>
        <taxon>Poales</taxon>
        <taxon>Poaceae</taxon>
        <taxon>BOP clade</taxon>
        <taxon>Oryzoideae</taxon>
        <taxon>Oryzeae</taxon>
        <taxon>Oryzinae</taxon>
        <taxon>Oryza</taxon>
        <taxon>Oryza sativa</taxon>
    </lineage>
</organism>
<sequence length="182" mass="19917">MVMPRLQELKEIFDVARGKVNPVILDLEESLLAKGNMTLEEEVTIRVSKMTASVFKVFATAAFGASSYYALGLASPTDELPPQSNLETPRKEGEELHEGRGCRPATRKTAHRRQLPLHCHLAAGGAAAPDRRHPPAPPKSGRRASPGHRDGIPAARPPHRAATEAWTTHRAMGWRRAARPSE</sequence>
<evidence type="ECO:0000313" key="2">
    <source>
        <dbReference type="EMBL" id="EEE50993.1"/>
    </source>
</evidence>
<reference evidence="2" key="1">
    <citation type="journal article" date="2005" name="PLoS Biol.">
        <title>The genomes of Oryza sativa: a history of duplications.</title>
        <authorList>
            <person name="Yu J."/>
            <person name="Wang J."/>
            <person name="Lin W."/>
            <person name="Li S."/>
            <person name="Li H."/>
            <person name="Zhou J."/>
            <person name="Ni P."/>
            <person name="Dong W."/>
            <person name="Hu S."/>
            <person name="Zeng C."/>
            <person name="Zhang J."/>
            <person name="Zhang Y."/>
            <person name="Li R."/>
            <person name="Xu Z."/>
            <person name="Li S."/>
            <person name="Li X."/>
            <person name="Zheng H."/>
            <person name="Cong L."/>
            <person name="Lin L."/>
            <person name="Yin J."/>
            <person name="Geng J."/>
            <person name="Li G."/>
            <person name="Shi J."/>
            <person name="Liu J."/>
            <person name="Lv H."/>
            <person name="Li J."/>
            <person name="Wang J."/>
            <person name="Deng Y."/>
            <person name="Ran L."/>
            <person name="Shi X."/>
            <person name="Wang X."/>
            <person name="Wu Q."/>
            <person name="Li C."/>
            <person name="Ren X."/>
            <person name="Wang J."/>
            <person name="Wang X."/>
            <person name="Li D."/>
            <person name="Liu D."/>
            <person name="Zhang X."/>
            <person name="Ji Z."/>
            <person name="Zhao W."/>
            <person name="Sun Y."/>
            <person name="Zhang Z."/>
            <person name="Bao J."/>
            <person name="Han Y."/>
            <person name="Dong L."/>
            <person name="Ji J."/>
            <person name="Chen P."/>
            <person name="Wu S."/>
            <person name="Liu J."/>
            <person name="Xiao Y."/>
            <person name="Bu D."/>
            <person name="Tan J."/>
            <person name="Yang L."/>
            <person name="Ye C."/>
            <person name="Zhang J."/>
            <person name="Xu J."/>
            <person name="Zhou Y."/>
            <person name="Yu Y."/>
            <person name="Zhang B."/>
            <person name="Zhuang S."/>
            <person name="Wei H."/>
            <person name="Liu B."/>
            <person name="Lei M."/>
            <person name="Yu H."/>
            <person name="Li Y."/>
            <person name="Xu H."/>
            <person name="Wei S."/>
            <person name="He X."/>
            <person name="Fang L."/>
            <person name="Zhang Z."/>
            <person name="Zhang Y."/>
            <person name="Huang X."/>
            <person name="Su Z."/>
            <person name="Tong W."/>
            <person name="Li J."/>
            <person name="Tong Z."/>
            <person name="Li S."/>
            <person name="Ye J."/>
            <person name="Wang L."/>
            <person name="Fang L."/>
            <person name="Lei T."/>
            <person name="Chen C."/>
            <person name="Chen H."/>
            <person name="Xu Z."/>
            <person name="Li H."/>
            <person name="Huang H."/>
            <person name="Zhang F."/>
            <person name="Xu H."/>
            <person name="Li N."/>
            <person name="Zhao C."/>
            <person name="Li S."/>
            <person name="Dong L."/>
            <person name="Huang Y."/>
            <person name="Li L."/>
            <person name="Xi Y."/>
            <person name="Qi Q."/>
            <person name="Li W."/>
            <person name="Zhang B."/>
            <person name="Hu W."/>
            <person name="Zhang Y."/>
            <person name="Tian X."/>
            <person name="Jiao Y."/>
            <person name="Liang X."/>
            <person name="Jin J."/>
            <person name="Gao L."/>
            <person name="Zheng W."/>
            <person name="Hao B."/>
            <person name="Liu S."/>
            <person name="Wang W."/>
            <person name="Yuan L."/>
            <person name="Cao M."/>
            <person name="McDermott J."/>
            <person name="Samudrala R."/>
            <person name="Wang J."/>
            <person name="Wong G.K."/>
            <person name="Yang H."/>
        </authorList>
    </citation>
    <scope>NUCLEOTIDE SEQUENCE [LARGE SCALE GENOMIC DNA]</scope>
</reference>